<feature type="site" description="Important for beta-aspartyl-AMP intermediate formation" evidence="10">
    <location>
        <position position="396"/>
    </location>
</feature>
<dbReference type="AlphaFoldDB" id="A0A3S0PK06"/>
<evidence type="ECO:0000256" key="1">
    <source>
        <dbReference type="ARBA" id="ARBA00005187"/>
    </source>
</evidence>
<feature type="domain" description="Glutamine amidotransferase type-2" evidence="11">
    <location>
        <begin position="35"/>
        <end position="248"/>
    </location>
</feature>
<evidence type="ECO:0000256" key="10">
    <source>
        <dbReference type="PIRSR" id="PIRSR001589-3"/>
    </source>
</evidence>
<dbReference type="CDD" id="cd00712">
    <property type="entry name" value="AsnB"/>
    <property type="match status" value="1"/>
</dbReference>
<keyword evidence="8" id="KW-0061">Asparagine biosynthesis</keyword>
<dbReference type="Proteomes" id="UP000274358">
    <property type="component" value="Unassembled WGS sequence"/>
</dbReference>
<keyword evidence="4 9" id="KW-0547">Nucleotide-binding</keyword>
<dbReference type="SUPFAM" id="SSF56235">
    <property type="entry name" value="N-terminal nucleophile aminohydrolases (Ntn hydrolases)"/>
    <property type="match status" value="1"/>
</dbReference>
<dbReference type="SUPFAM" id="SSF52402">
    <property type="entry name" value="Adenine nucleotide alpha hydrolases-like"/>
    <property type="match status" value="1"/>
</dbReference>
<dbReference type="InterPro" id="IPR033738">
    <property type="entry name" value="AsnB_N"/>
</dbReference>
<feature type="binding site" evidence="9">
    <location>
        <position position="135"/>
    </location>
    <ligand>
        <name>L-glutamine</name>
        <dbReference type="ChEBI" id="CHEBI:58359"/>
    </ligand>
</feature>
<dbReference type="Pfam" id="PF00733">
    <property type="entry name" value="Asn_synthase"/>
    <property type="match status" value="1"/>
</dbReference>
<evidence type="ECO:0000256" key="5">
    <source>
        <dbReference type="ARBA" id="ARBA00022840"/>
    </source>
</evidence>
<feature type="binding site" evidence="9">
    <location>
        <position position="293"/>
    </location>
    <ligand>
        <name>ATP</name>
        <dbReference type="ChEBI" id="CHEBI:30616"/>
    </ligand>
</feature>
<dbReference type="CDD" id="cd01991">
    <property type="entry name" value="Asn_synthase_B_C"/>
    <property type="match status" value="1"/>
</dbReference>
<dbReference type="RefSeq" id="WP_126687023.1">
    <property type="nucleotide sequence ID" value="NZ_RYYV01000033.1"/>
</dbReference>
<dbReference type="PIRSF" id="PIRSF001589">
    <property type="entry name" value="Asn_synthetase_glu-h"/>
    <property type="match status" value="1"/>
</dbReference>
<proteinExistence type="inferred from homology"/>
<dbReference type="InterPro" id="IPR051786">
    <property type="entry name" value="ASN_synthetase/amidase"/>
</dbReference>
<dbReference type="InterPro" id="IPR017932">
    <property type="entry name" value="GATase_2_dom"/>
</dbReference>
<dbReference type="Gene3D" id="3.40.50.620">
    <property type="entry name" value="HUPs"/>
    <property type="match status" value="1"/>
</dbReference>
<dbReference type="InterPro" id="IPR006426">
    <property type="entry name" value="Asn_synth_AEB"/>
</dbReference>
<gene>
    <name evidence="12" type="primary">asnB</name>
    <name evidence="12" type="ORF">EKH80_22365</name>
</gene>
<keyword evidence="6 8" id="KW-0315">Glutamine amidotransferase</keyword>
<name>A0A3S0PK06_9GAMM</name>
<sequence length="662" mass="72815">MGGFTSCRVRHPALPLQCSIGPSRPPESIRAPCMCGICGILSRDAGHPPPYLEQQASTMLNALAHRGPHGDAFVSRPGLAMATNRLAIRGVDQHQPPLLEYEAGVIVACNGEIDNHRELRGSLAEAGHAITQSTDIAVLAPLYLEQGLSFLEHVQGVFALALWDSRHQRLILARDRAGERHLYYAVIGQTVYFASELAALVKACKPDLEIDATGLAHYLRSGYCPAPASLLKHIHKVCPGEMVVIEPTGIRHQRYWQFPAEKAGSTPSPGSFDPVFREAVRRQSDIDVDYGVLLSGGIDSALMTAVARSIRPEKKLSAYCIRFSEASFDEGQHAAQLAEQLGCNFVEVNVTAQDVPRTLRELIRANGEPLADPAWIPLTLVTKRASQDVRLLLAGEGADELFGGYPTYLGARWASLYANLPPPVKALAQRAIEALPTSDKKVTLSFLLKRFIRGQELDGLARHLLWTANIPPVWQRKLGIAPPVDDTRHDASRLIDTIQRYDFGNSLPDALMAKADRGAMLHGVEIRAPFLDQSVIEFAARLPVEARVRGLTTKVFLKRYALDYLPKEVITRRKRGLSVPLAAWLRGPLRDWAQAHVTSAGLAAVGIDTRAAHALFDEHQARASDHARAIWTLIVLSEWLQWLDSERTAVAVQKEPVLARQF</sequence>
<dbReference type="EMBL" id="RYYV01000033">
    <property type="protein sequence ID" value="RUL69424.1"/>
    <property type="molecule type" value="Genomic_DNA"/>
</dbReference>
<evidence type="ECO:0000313" key="13">
    <source>
        <dbReference type="Proteomes" id="UP000274358"/>
    </source>
</evidence>
<dbReference type="GO" id="GO:0005524">
    <property type="term" value="F:ATP binding"/>
    <property type="evidence" value="ECO:0007669"/>
    <property type="project" value="UniProtKB-KW"/>
</dbReference>
<feature type="active site" description="For GATase activity" evidence="8">
    <location>
        <position position="35"/>
    </location>
</feature>
<accession>A0A3S0PK06</accession>
<keyword evidence="12" id="KW-0436">Ligase</keyword>
<dbReference type="Gene3D" id="3.60.20.10">
    <property type="entry name" value="Glutamine Phosphoribosylpyrophosphate, subunit 1, domain 1"/>
    <property type="match status" value="1"/>
</dbReference>
<keyword evidence="13" id="KW-1185">Reference proteome</keyword>
<protein>
    <recommendedName>
        <fullName evidence="3">asparagine synthase (glutamine-hydrolyzing)</fullName>
        <ecNumber evidence="3">6.3.5.4</ecNumber>
    </recommendedName>
</protein>
<dbReference type="EC" id="6.3.5.4" evidence="3"/>
<evidence type="ECO:0000256" key="8">
    <source>
        <dbReference type="PIRSR" id="PIRSR001589-1"/>
    </source>
</evidence>
<comment type="similarity">
    <text evidence="2">Belongs to the asparagine synthetase family.</text>
</comment>
<dbReference type="InterPro" id="IPR001962">
    <property type="entry name" value="Asn_synthase"/>
</dbReference>
<comment type="catalytic activity">
    <reaction evidence="7">
        <text>L-aspartate + L-glutamine + ATP + H2O = L-asparagine + L-glutamate + AMP + diphosphate + H(+)</text>
        <dbReference type="Rhea" id="RHEA:12228"/>
        <dbReference type="ChEBI" id="CHEBI:15377"/>
        <dbReference type="ChEBI" id="CHEBI:15378"/>
        <dbReference type="ChEBI" id="CHEBI:29985"/>
        <dbReference type="ChEBI" id="CHEBI:29991"/>
        <dbReference type="ChEBI" id="CHEBI:30616"/>
        <dbReference type="ChEBI" id="CHEBI:33019"/>
        <dbReference type="ChEBI" id="CHEBI:58048"/>
        <dbReference type="ChEBI" id="CHEBI:58359"/>
        <dbReference type="ChEBI" id="CHEBI:456215"/>
        <dbReference type="EC" id="6.3.5.4"/>
    </reaction>
</comment>
<evidence type="ECO:0000313" key="12">
    <source>
        <dbReference type="EMBL" id="RUL69424.1"/>
    </source>
</evidence>
<evidence type="ECO:0000256" key="3">
    <source>
        <dbReference type="ARBA" id="ARBA00012737"/>
    </source>
</evidence>
<evidence type="ECO:0000256" key="6">
    <source>
        <dbReference type="ARBA" id="ARBA00022962"/>
    </source>
</evidence>
<dbReference type="PANTHER" id="PTHR43284">
    <property type="entry name" value="ASPARAGINE SYNTHETASE (GLUTAMINE-HYDROLYZING)"/>
    <property type="match status" value="1"/>
</dbReference>
<organism evidence="12 13">
    <name type="scientific">Dyella choica</name>
    <dbReference type="NCBI Taxonomy" id="1927959"/>
    <lineage>
        <taxon>Bacteria</taxon>
        <taxon>Pseudomonadati</taxon>
        <taxon>Pseudomonadota</taxon>
        <taxon>Gammaproteobacteria</taxon>
        <taxon>Lysobacterales</taxon>
        <taxon>Rhodanobacteraceae</taxon>
        <taxon>Dyella</taxon>
    </lineage>
</organism>
<comment type="caution">
    <text evidence="12">The sequence shown here is derived from an EMBL/GenBank/DDBJ whole genome shotgun (WGS) entry which is preliminary data.</text>
</comment>
<keyword evidence="5 9" id="KW-0067">ATP-binding</keyword>
<dbReference type="NCBIfam" id="TIGR01536">
    <property type="entry name" value="asn_synth_AEB"/>
    <property type="match status" value="1"/>
</dbReference>
<dbReference type="PROSITE" id="PS51278">
    <property type="entry name" value="GATASE_TYPE_2"/>
    <property type="match status" value="1"/>
</dbReference>
<evidence type="ECO:0000256" key="9">
    <source>
        <dbReference type="PIRSR" id="PIRSR001589-2"/>
    </source>
</evidence>
<keyword evidence="8" id="KW-0028">Amino-acid biosynthesis</keyword>
<comment type="pathway">
    <text evidence="1">Amino-acid biosynthesis; L-asparagine biosynthesis; L-asparagine from L-aspartate (L-Gln route): step 1/1.</text>
</comment>
<evidence type="ECO:0000259" key="11">
    <source>
        <dbReference type="PROSITE" id="PS51278"/>
    </source>
</evidence>
<dbReference type="GO" id="GO:0005829">
    <property type="term" value="C:cytosol"/>
    <property type="evidence" value="ECO:0007669"/>
    <property type="project" value="TreeGrafter"/>
</dbReference>
<dbReference type="GO" id="GO:0004066">
    <property type="term" value="F:asparagine synthase (glutamine-hydrolyzing) activity"/>
    <property type="evidence" value="ECO:0007669"/>
    <property type="project" value="UniProtKB-EC"/>
</dbReference>
<evidence type="ECO:0000256" key="4">
    <source>
        <dbReference type="ARBA" id="ARBA00022741"/>
    </source>
</evidence>
<evidence type="ECO:0000256" key="7">
    <source>
        <dbReference type="ARBA" id="ARBA00048741"/>
    </source>
</evidence>
<dbReference type="Pfam" id="PF13537">
    <property type="entry name" value="GATase_7"/>
    <property type="match status" value="1"/>
</dbReference>
<dbReference type="GO" id="GO:0006529">
    <property type="term" value="P:asparagine biosynthetic process"/>
    <property type="evidence" value="ECO:0007669"/>
    <property type="project" value="UniProtKB-KW"/>
</dbReference>
<dbReference type="PANTHER" id="PTHR43284:SF1">
    <property type="entry name" value="ASPARAGINE SYNTHETASE"/>
    <property type="match status" value="1"/>
</dbReference>
<dbReference type="InterPro" id="IPR014729">
    <property type="entry name" value="Rossmann-like_a/b/a_fold"/>
</dbReference>
<feature type="binding site" evidence="9">
    <location>
        <position position="321"/>
    </location>
    <ligand>
        <name>ATP</name>
        <dbReference type="ChEBI" id="CHEBI:30616"/>
    </ligand>
</feature>
<evidence type="ECO:0000256" key="2">
    <source>
        <dbReference type="ARBA" id="ARBA00005752"/>
    </source>
</evidence>
<dbReference type="InterPro" id="IPR029055">
    <property type="entry name" value="Ntn_hydrolases_N"/>
</dbReference>
<reference evidence="12 13" key="1">
    <citation type="submission" date="2018-12" db="EMBL/GenBank/DDBJ databases">
        <title>Dyella dinghuensis sp. nov. DHOA06 and Dyella choica sp. nov. 4M-K27, isolated from forest soil.</title>
        <authorList>
            <person name="Qiu L.-H."/>
            <person name="Gao Z.-H."/>
        </authorList>
    </citation>
    <scope>NUCLEOTIDE SEQUENCE [LARGE SCALE GENOMIC DNA]</scope>
    <source>
        <strain evidence="12 13">4M-K27</strain>
    </source>
</reference>